<dbReference type="InterPro" id="IPR014756">
    <property type="entry name" value="Ig_E-set"/>
</dbReference>
<protein>
    <recommendedName>
        <fullName evidence="15">Tyrosine-protein kinase receptor</fullName>
        <ecNumber evidence="15">2.7.10.1</ecNumber>
    </recommendedName>
</protein>
<dbReference type="InterPro" id="IPR020635">
    <property type="entry name" value="Tyr_kinase_cat_dom"/>
</dbReference>
<dbReference type="SMART" id="SM00429">
    <property type="entry name" value="IPT"/>
    <property type="match status" value="2"/>
</dbReference>
<keyword evidence="3" id="KW-0808">Transferase</keyword>
<keyword evidence="11 15" id="KW-0675">Receptor</keyword>
<name>A0AAD9L147_RIDPI</name>
<dbReference type="PROSITE" id="PS50011">
    <property type="entry name" value="PROTEIN_KINASE_DOM"/>
    <property type="match status" value="1"/>
</dbReference>
<comment type="similarity">
    <text evidence="15">Belongs to the protein kinase superfamily. Tyr protein kinase family. Insulin receptor subfamily.</text>
</comment>
<keyword evidence="6" id="KW-0418">Kinase</keyword>
<dbReference type="InterPro" id="IPR011009">
    <property type="entry name" value="Kinase-like_dom_sf"/>
</dbReference>
<dbReference type="PROSITE" id="PS00109">
    <property type="entry name" value="PROTEIN_KINASE_TYR"/>
    <property type="match status" value="1"/>
</dbReference>
<evidence type="ECO:0000256" key="17">
    <source>
        <dbReference type="SAM" id="Phobius"/>
    </source>
</evidence>
<dbReference type="PANTHER" id="PTHR24416">
    <property type="entry name" value="TYROSINE-PROTEIN KINASE RECEPTOR"/>
    <property type="match status" value="1"/>
</dbReference>
<dbReference type="PROSITE" id="PS00107">
    <property type="entry name" value="PROTEIN_KINASE_ATP"/>
    <property type="match status" value="1"/>
</dbReference>
<keyword evidence="9 17" id="KW-0472">Membrane</keyword>
<feature type="compositionally biased region" description="Polar residues" evidence="16">
    <location>
        <begin position="782"/>
        <end position="801"/>
    </location>
</feature>
<accession>A0AAD9L147</accession>
<evidence type="ECO:0000256" key="16">
    <source>
        <dbReference type="SAM" id="MobiDB-lite"/>
    </source>
</evidence>
<gene>
    <name evidence="19" type="ORF">NP493_409g02003</name>
</gene>
<evidence type="ECO:0000313" key="20">
    <source>
        <dbReference type="Proteomes" id="UP001209878"/>
    </source>
</evidence>
<keyword evidence="10" id="KW-0829">Tyrosine-protein kinase</keyword>
<evidence type="ECO:0000256" key="8">
    <source>
        <dbReference type="ARBA" id="ARBA00022989"/>
    </source>
</evidence>
<dbReference type="SMART" id="SM00219">
    <property type="entry name" value="TyrKc"/>
    <property type="match status" value="1"/>
</dbReference>
<dbReference type="CDD" id="cd00603">
    <property type="entry name" value="IPT_PCSR"/>
    <property type="match status" value="1"/>
</dbReference>
<dbReference type="GO" id="GO:0005524">
    <property type="term" value="F:ATP binding"/>
    <property type="evidence" value="ECO:0007669"/>
    <property type="project" value="UniProtKB-UniRule"/>
</dbReference>
<evidence type="ECO:0000256" key="4">
    <source>
        <dbReference type="ARBA" id="ARBA00022692"/>
    </source>
</evidence>
<dbReference type="InterPro" id="IPR002909">
    <property type="entry name" value="IPT_dom"/>
</dbReference>
<evidence type="ECO:0000256" key="11">
    <source>
        <dbReference type="ARBA" id="ARBA00023170"/>
    </source>
</evidence>
<evidence type="ECO:0000256" key="3">
    <source>
        <dbReference type="ARBA" id="ARBA00022679"/>
    </source>
</evidence>
<feature type="region of interest" description="Disordered" evidence="16">
    <location>
        <begin position="761"/>
        <end position="801"/>
    </location>
</feature>
<dbReference type="EC" id="2.7.10.1" evidence="15"/>
<evidence type="ECO:0000256" key="7">
    <source>
        <dbReference type="ARBA" id="ARBA00022840"/>
    </source>
</evidence>
<dbReference type="PROSITE" id="PS00239">
    <property type="entry name" value="RECEPTOR_TYR_KIN_II"/>
    <property type="match status" value="1"/>
</dbReference>
<sequence>MTPSFGPRSGGTRVVILGGFLGRDNSCVSVKTLVQGISFEIENSNDTRVYARTPPLTNATGRQDITTVPTEVVVTIESSYELRTKMKFIYKEDPVIERIQPERSFLRGGIVQTIIGRHMDSVAFPLMTVTLVYRGRQYEQPQSPCLVQSKTAMHCPTPEISLPPGISKRDISRFSKRGSIAGTGYDVRVRRNVAAGHTDGLYNKDDMQFYIGLKLDGVPTYRNVSEKLPKHGQLKVYGNPEVYEFEEEVMGIPSSKQVVIKGKRLDSGCSVGDYNVTVGLGQCDVIDLQTNQLVCRPPRTRPTLGDFHRNGAPRMKVMVGNIKVVVGYLRYEEPKTGTSIRSVAIISAGLLISLTLVVLLVVCVYRRRKLAKEATNSIGMTVDASLRRNKPRSVIDGLDPSLAAKIKSVRIDGSRMTLGKIIGKGNFGEVHVGILTDEHNNSKTDRVAIKTLRDSESVRSVTEFLEEATIMHNLRHPNVLSLIGVVADGDKPYVIMPLMENGDLRDFIGKQDFTVRQLLGFGHQVAKGMAYLEDVRFVHRDLAARNCMINKNLTVKVADFGLARDIYGDDYYRTQDRFRPLPIKWMAIEALQTGKFTTKSDVWSYGIVIWELMTRGEKPYADVDSIDMRRFLEEGRRLEKPEMTPQSVYALMMQCWSKDPEQRPSFAEICKIIGDIVSVGGKPVHKLGKSHSIDNLRTIDEPNATKPMASGLSDSHLRMQKQSESKGTHVFNDGNMCMQNQVQSGKNANPKKLSNARYLPMAGQTNSQPDRKTDRKRPSNVGYLSSQIKTQSGRNSEPQKALNDNASRVNHVSQLVATLEQTNLHPDVARPNHATRKKVNR</sequence>
<evidence type="ECO:0000256" key="13">
    <source>
        <dbReference type="ARBA" id="ARBA00051243"/>
    </source>
</evidence>
<keyword evidence="20" id="KW-1185">Reference proteome</keyword>
<comment type="catalytic activity">
    <reaction evidence="13 15">
        <text>L-tyrosyl-[protein] + ATP = O-phospho-L-tyrosyl-[protein] + ADP + H(+)</text>
        <dbReference type="Rhea" id="RHEA:10596"/>
        <dbReference type="Rhea" id="RHEA-COMP:10136"/>
        <dbReference type="Rhea" id="RHEA-COMP:20101"/>
        <dbReference type="ChEBI" id="CHEBI:15378"/>
        <dbReference type="ChEBI" id="CHEBI:30616"/>
        <dbReference type="ChEBI" id="CHEBI:46858"/>
        <dbReference type="ChEBI" id="CHEBI:61978"/>
        <dbReference type="ChEBI" id="CHEBI:456216"/>
        <dbReference type="EC" id="2.7.10.1"/>
    </reaction>
</comment>
<dbReference type="InterPro" id="IPR001245">
    <property type="entry name" value="Ser-Thr/Tyr_kinase_cat_dom"/>
</dbReference>
<dbReference type="Gene3D" id="1.10.510.10">
    <property type="entry name" value="Transferase(Phosphotransferase) domain 1"/>
    <property type="match status" value="1"/>
</dbReference>
<comment type="subcellular location">
    <subcellularLocation>
        <location evidence="1">Membrane</location>
        <topology evidence="1">Single-pass membrane protein</topology>
    </subcellularLocation>
</comment>
<evidence type="ECO:0000256" key="10">
    <source>
        <dbReference type="ARBA" id="ARBA00023137"/>
    </source>
</evidence>
<organism evidence="19 20">
    <name type="scientific">Ridgeia piscesae</name>
    <name type="common">Tubeworm</name>
    <dbReference type="NCBI Taxonomy" id="27915"/>
    <lineage>
        <taxon>Eukaryota</taxon>
        <taxon>Metazoa</taxon>
        <taxon>Spiralia</taxon>
        <taxon>Lophotrochozoa</taxon>
        <taxon>Annelida</taxon>
        <taxon>Polychaeta</taxon>
        <taxon>Sedentaria</taxon>
        <taxon>Canalipalpata</taxon>
        <taxon>Sabellida</taxon>
        <taxon>Siboglinidae</taxon>
        <taxon>Ridgeia</taxon>
    </lineage>
</organism>
<dbReference type="GO" id="GO:0004714">
    <property type="term" value="F:transmembrane receptor protein tyrosine kinase activity"/>
    <property type="evidence" value="ECO:0007669"/>
    <property type="project" value="UniProtKB-EC"/>
</dbReference>
<dbReference type="Gene3D" id="3.30.200.20">
    <property type="entry name" value="Phosphorylase Kinase, domain 1"/>
    <property type="match status" value="1"/>
</dbReference>
<feature type="region of interest" description="Disordered" evidence="16">
    <location>
        <begin position="698"/>
        <end position="734"/>
    </location>
</feature>
<evidence type="ECO:0000259" key="18">
    <source>
        <dbReference type="PROSITE" id="PS50011"/>
    </source>
</evidence>
<feature type="region of interest" description="Disordered" evidence="16">
    <location>
        <begin position="820"/>
        <end position="841"/>
    </location>
</feature>
<feature type="compositionally biased region" description="Basic and acidic residues" evidence="16">
    <location>
        <begin position="715"/>
        <end position="727"/>
    </location>
</feature>
<dbReference type="Pfam" id="PF07714">
    <property type="entry name" value="PK_Tyr_Ser-Thr"/>
    <property type="match status" value="1"/>
</dbReference>
<dbReference type="PANTHER" id="PTHR24416:SF617">
    <property type="entry name" value="RET ONCOGENE, ISOFORM A"/>
    <property type="match status" value="1"/>
</dbReference>
<keyword evidence="8 17" id="KW-1133">Transmembrane helix</keyword>
<dbReference type="AlphaFoldDB" id="A0AAD9L147"/>
<proteinExistence type="inferred from homology"/>
<dbReference type="InterPro" id="IPR050122">
    <property type="entry name" value="RTK"/>
</dbReference>
<dbReference type="SUPFAM" id="SSF56112">
    <property type="entry name" value="Protein kinase-like (PK-like)"/>
    <property type="match status" value="1"/>
</dbReference>
<dbReference type="InterPro" id="IPR017441">
    <property type="entry name" value="Protein_kinase_ATP_BS"/>
</dbReference>
<keyword evidence="5 14" id="KW-0547">Nucleotide-binding</keyword>
<evidence type="ECO:0000256" key="2">
    <source>
        <dbReference type="ARBA" id="ARBA00022553"/>
    </source>
</evidence>
<evidence type="ECO:0000256" key="12">
    <source>
        <dbReference type="ARBA" id="ARBA00023180"/>
    </source>
</evidence>
<dbReference type="Gene3D" id="2.60.40.10">
    <property type="entry name" value="Immunoglobulins"/>
    <property type="match status" value="1"/>
</dbReference>
<feature type="domain" description="Protein kinase" evidence="18">
    <location>
        <begin position="416"/>
        <end position="677"/>
    </location>
</feature>
<keyword evidence="12" id="KW-0325">Glycoprotein</keyword>
<dbReference type="EMBL" id="JAODUO010000409">
    <property type="protein sequence ID" value="KAK2181139.1"/>
    <property type="molecule type" value="Genomic_DNA"/>
</dbReference>
<feature type="binding site" evidence="14">
    <location>
        <position position="450"/>
    </location>
    <ligand>
        <name>ATP</name>
        <dbReference type="ChEBI" id="CHEBI:30616"/>
    </ligand>
</feature>
<keyword evidence="2 15" id="KW-0597">Phosphoprotein</keyword>
<dbReference type="CDD" id="cd00192">
    <property type="entry name" value="PTKc"/>
    <property type="match status" value="1"/>
</dbReference>
<dbReference type="Proteomes" id="UP001209878">
    <property type="component" value="Unassembled WGS sequence"/>
</dbReference>
<evidence type="ECO:0000256" key="5">
    <source>
        <dbReference type="ARBA" id="ARBA00022741"/>
    </source>
</evidence>
<dbReference type="GO" id="GO:0043235">
    <property type="term" value="C:receptor complex"/>
    <property type="evidence" value="ECO:0007669"/>
    <property type="project" value="TreeGrafter"/>
</dbReference>
<evidence type="ECO:0000256" key="14">
    <source>
        <dbReference type="PROSITE-ProRule" id="PRU10141"/>
    </source>
</evidence>
<dbReference type="GO" id="GO:0007169">
    <property type="term" value="P:cell surface receptor protein tyrosine kinase signaling pathway"/>
    <property type="evidence" value="ECO:0007669"/>
    <property type="project" value="InterPro"/>
</dbReference>
<evidence type="ECO:0000256" key="15">
    <source>
        <dbReference type="RuleBase" id="RU000312"/>
    </source>
</evidence>
<dbReference type="InterPro" id="IPR013783">
    <property type="entry name" value="Ig-like_fold"/>
</dbReference>
<dbReference type="FunFam" id="1.10.510.10:FF:000554">
    <property type="entry name" value="Predicted protein"/>
    <property type="match status" value="1"/>
</dbReference>
<keyword evidence="7 14" id="KW-0067">ATP-binding</keyword>
<comment type="caution">
    <text evidence="19">The sequence shown here is derived from an EMBL/GenBank/DDBJ whole genome shotgun (WGS) entry which is preliminary data.</text>
</comment>
<keyword evidence="4 15" id="KW-0812">Transmembrane</keyword>
<evidence type="ECO:0000256" key="6">
    <source>
        <dbReference type="ARBA" id="ARBA00022777"/>
    </source>
</evidence>
<evidence type="ECO:0000256" key="9">
    <source>
        <dbReference type="ARBA" id="ARBA00023136"/>
    </source>
</evidence>
<evidence type="ECO:0000256" key="1">
    <source>
        <dbReference type="ARBA" id="ARBA00004167"/>
    </source>
</evidence>
<dbReference type="GO" id="GO:0005886">
    <property type="term" value="C:plasma membrane"/>
    <property type="evidence" value="ECO:0007669"/>
    <property type="project" value="TreeGrafter"/>
</dbReference>
<dbReference type="InterPro" id="IPR000719">
    <property type="entry name" value="Prot_kinase_dom"/>
</dbReference>
<feature type="transmembrane region" description="Helical" evidence="17">
    <location>
        <begin position="343"/>
        <end position="365"/>
    </location>
</feature>
<dbReference type="SUPFAM" id="SSF81296">
    <property type="entry name" value="E set domains"/>
    <property type="match status" value="1"/>
</dbReference>
<dbReference type="InterPro" id="IPR008266">
    <property type="entry name" value="Tyr_kinase_AS"/>
</dbReference>
<evidence type="ECO:0000313" key="19">
    <source>
        <dbReference type="EMBL" id="KAK2181139.1"/>
    </source>
</evidence>
<reference evidence="19" key="1">
    <citation type="journal article" date="2023" name="Mol. Biol. Evol.">
        <title>Third-Generation Sequencing Reveals the Adaptive Role of the Epigenome in Three Deep-Sea Polychaetes.</title>
        <authorList>
            <person name="Perez M."/>
            <person name="Aroh O."/>
            <person name="Sun Y."/>
            <person name="Lan Y."/>
            <person name="Juniper S.K."/>
            <person name="Young C.R."/>
            <person name="Angers B."/>
            <person name="Qian P.Y."/>
        </authorList>
    </citation>
    <scope>NUCLEOTIDE SEQUENCE</scope>
    <source>
        <strain evidence="19">R07B-5</strain>
    </source>
</reference>
<dbReference type="PRINTS" id="PR00109">
    <property type="entry name" value="TYRKINASE"/>
</dbReference>
<dbReference type="InterPro" id="IPR002011">
    <property type="entry name" value="Tyr_kinase_rcpt_2_CS"/>
</dbReference>